<comment type="subcellular location">
    <subcellularLocation>
        <location evidence="10">Cell membrane</location>
        <topology evidence="10">Multi-pass membrane protein</topology>
    </subcellularLocation>
    <subcellularLocation>
        <location evidence="1">Membrane</location>
        <topology evidence="1">Multi-pass membrane protein</topology>
    </subcellularLocation>
</comment>
<feature type="transmembrane region" description="Helical" evidence="11">
    <location>
        <begin position="194"/>
        <end position="211"/>
    </location>
</feature>
<dbReference type="InterPro" id="IPR024791">
    <property type="entry name" value="Cyt_c/ubiquinol_Oxase_su3"/>
</dbReference>
<feature type="transmembrane region" description="Helical" evidence="11">
    <location>
        <begin position="231"/>
        <end position="260"/>
    </location>
</feature>
<dbReference type="InterPro" id="IPR000298">
    <property type="entry name" value="Cyt_c_oxidase-like_su3"/>
</dbReference>
<sequence length="299" mass="33147">MGHQGHQQQDIYFVPSKSQWPIVAAVSMFITVFGAAHWLNAQPGDAGFGKTVFWVGVVAILGMFFGWFRSVIRESLAGSYNTQVDRSFRMGMMWFIFSEVMFFGAFFGALFYARVFSVPWLGGEGHGVLTHQFIWENYNAAWGASGGGGPDRIGGSFQTIAAWGLPLINTLILLSSGVTITIAHHALKAGHRKALLIGLGATVLLGCTFLFCQAHEYAEAYEHFNLTLGSGVYGATFFMLTGFHGMHVTLGTIMLAIIWVRCAQGHFTKDNHFGFEAVAWYWHFVDVVWLALFLFVYVL</sequence>
<reference evidence="13 14" key="1">
    <citation type="journal article" date="2024" name="Curr. Microbiol.">
        <title>Luteibacter sahnii sp. nov., A Novel Yellow-Colored Xanthomonadin Pigment Producing Probiotic Bacterium from Healthy Rice Seed Microbiome.</title>
        <authorList>
            <person name="Jaiswal G."/>
            <person name="Rana R."/>
            <person name="Nayak P.K."/>
            <person name="Chouhan R."/>
            <person name="Gandhi S.G."/>
            <person name="Patel H.K."/>
            <person name="Patil P.B."/>
        </authorList>
    </citation>
    <scope>NUCLEOTIDE SEQUENCE [LARGE SCALE GENOMIC DNA]</scope>
    <source>
        <strain evidence="13 14">PPL201</strain>
    </source>
</reference>
<dbReference type="InterPro" id="IPR035973">
    <property type="entry name" value="Cyt_c_oxidase_su3-like_sf"/>
</dbReference>
<evidence type="ECO:0000313" key="14">
    <source>
        <dbReference type="Proteomes" id="UP001528850"/>
    </source>
</evidence>
<evidence type="ECO:0000259" key="12">
    <source>
        <dbReference type="PROSITE" id="PS50253"/>
    </source>
</evidence>
<evidence type="ECO:0000256" key="7">
    <source>
        <dbReference type="ARBA" id="ARBA00023136"/>
    </source>
</evidence>
<feature type="transmembrane region" description="Helical" evidence="11">
    <location>
        <begin position="280"/>
        <end position="298"/>
    </location>
</feature>
<keyword evidence="6 11" id="KW-1133">Transmembrane helix</keyword>
<evidence type="ECO:0000256" key="4">
    <source>
        <dbReference type="ARBA" id="ARBA00022692"/>
    </source>
</evidence>
<dbReference type="Gene3D" id="1.20.120.80">
    <property type="entry name" value="Cytochrome c oxidase, subunit III, four-helix bundle"/>
    <property type="match status" value="1"/>
</dbReference>
<accession>A0ABT6BDF8</accession>
<organism evidence="13 14">
    <name type="scientific">Luteibacter sahnii</name>
    <dbReference type="NCBI Taxonomy" id="3021977"/>
    <lineage>
        <taxon>Bacteria</taxon>
        <taxon>Pseudomonadati</taxon>
        <taxon>Pseudomonadota</taxon>
        <taxon>Gammaproteobacteria</taxon>
        <taxon>Lysobacterales</taxon>
        <taxon>Rhodanobacteraceae</taxon>
        <taxon>Luteibacter</taxon>
    </lineage>
</organism>
<protein>
    <recommendedName>
        <fullName evidence="3">cytochrome-c oxidase</fullName>
        <ecNumber evidence="3">7.1.1.9</ecNumber>
    </recommendedName>
    <alternativeName>
        <fullName evidence="8">Cytochrome aa3 subunit 3</fullName>
    </alternativeName>
    <alternativeName>
        <fullName evidence="9">Cytochrome c oxidase polypeptide III</fullName>
    </alternativeName>
</protein>
<keyword evidence="5" id="KW-1278">Translocase</keyword>
<evidence type="ECO:0000256" key="10">
    <source>
        <dbReference type="RuleBase" id="RU003376"/>
    </source>
</evidence>
<dbReference type="PANTHER" id="PTHR11403">
    <property type="entry name" value="CYTOCHROME C OXIDASE SUBUNIT III"/>
    <property type="match status" value="1"/>
</dbReference>
<feature type="transmembrane region" description="Helical" evidence="11">
    <location>
        <begin position="93"/>
        <end position="113"/>
    </location>
</feature>
<evidence type="ECO:0000256" key="8">
    <source>
        <dbReference type="ARBA" id="ARBA00031400"/>
    </source>
</evidence>
<dbReference type="RefSeq" id="WP_320551585.1">
    <property type="nucleotide sequence ID" value="NZ_JAQLOK010000003.1"/>
</dbReference>
<feature type="transmembrane region" description="Helical" evidence="11">
    <location>
        <begin position="160"/>
        <end position="182"/>
    </location>
</feature>
<keyword evidence="4 10" id="KW-0812">Transmembrane</keyword>
<dbReference type="EMBL" id="JARJJS010000004">
    <property type="protein sequence ID" value="MDF4026094.1"/>
    <property type="molecule type" value="Genomic_DNA"/>
</dbReference>
<evidence type="ECO:0000256" key="9">
    <source>
        <dbReference type="ARBA" id="ARBA00031625"/>
    </source>
</evidence>
<gene>
    <name evidence="13" type="ORF">P3W24_14055</name>
</gene>
<feature type="transmembrane region" description="Helical" evidence="11">
    <location>
        <begin position="51"/>
        <end position="72"/>
    </location>
</feature>
<dbReference type="PROSITE" id="PS50253">
    <property type="entry name" value="COX3"/>
    <property type="match status" value="1"/>
</dbReference>
<dbReference type="SUPFAM" id="SSF81452">
    <property type="entry name" value="Cytochrome c oxidase subunit III-like"/>
    <property type="match status" value="1"/>
</dbReference>
<proteinExistence type="inferred from homology"/>
<evidence type="ECO:0000256" key="1">
    <source>
        <dbReference type="ARBA" id="ARBA00004141"/>
    </source>
</evidence>
<evidence type="ECO:0000256" key="5">
    <source>
        <dbReference type="ARBA" id="ARBA00022967"/>
    </source>
</evidence>
<comment type="similarity">
    <text evidence="2 10">Belongs to the cytochrome c oxidase subunit 3 family.</text>
</comment>
<evidence type="ECO:0000256" key="2">
    <source>
        <dbReference type="ARBA" id="ARBA00010581"/>
    </source>
</evidence>
<comment type="caution">
    <text evidence="13">The sequence shown here is derived from an EMBL/GenBank/DDBJ whole genome shotgun (WGS) entry which is preliminary data.</text>
</comment>
<name>A0ABT6BDF8_9GAMM</name>
<evidence type="ECO:0000256" key="11">
    <source>
        <dbReference type="SAM" id="Phobius"/>
    </source>
</evidence>
<dbReference type="InterPro" id="IPR033945">
    <property type="entry name" value="Cyt_c_oxase_su3_dom"/>
</dbReference>
<evidence type="ECO:0000256" key="3">
    <source>
        <dbReference type="ARBA" id="ARBA00012949"/>
    </source>
</evidence>
<dbReference type="Gene3D" id="1.10.287.70">
    <property type="match status" value="1"/>
</dbReference>
<evidence type="ECO:0000313" key="13">
    <source>
        <dbReference type="EMBL" id="MDF4026094.1"/>
    </source>
</evidence>
<dbReference type="Pfam" id="PF00510">
    <property type="entry name" value="COX3"/>
    <property type="match status" value="2"/>
</dbReference>
<dbReference type="InterPro" id="IPR013833">
    <property type="entry name" value="Cyt_c_oxidase_su3_a-hlx"/>
</dbReference>
<dbReference type="CDD" id="cd01665">
    <property type="entry name" value="Cyt_c_Oxidase_III"/>
    <property type="match status" value="1"/>
</dbReference>
<feature type="domain" description="Heme-copper oxidase subunit III family profile" evidence="12">
    <location>
        <begin position="8"/>
        <end position="299"/>
    </location>
</feature>
<keyword evidence="14" id="KW-1185">Reference proteome</keyword>
<dbReference type="Proteomes" id="UP001528850">
    <property type="component" value="Unassembled WGS sequence"/>
</dbReference>
<evidence type="ECO:0000256" key="6">
    <source>
        <dbReference type="ARBA" id="ARBA00022989"/>
    </source>
</evidence>
<dbReference type="EC" id="7.1.1.9" evidence="3"/>
<feature type="transmembrane region" description="Helical" evidence="11">
    <location>
        <begin position="20"/>
        <end position="39"/>
    </location>
</feature>
<dbReference type="PANTHER" id="PTHR11403:SF7">
    <property type="entry name" value="CYTOCHROME C OXIDASE SUBUNIT 3"/>
    <property type="match status" value="1"/>
</dbReference>
<keyword evidence="7 11" id="KW-0472">Membrane</keyword>